<reference evidence="4" key="3">
    <citation type="submission" date="2020-06" db="EMBL/GenBank/DDBJ databases">
        <title>Helianthus annuus Genome sequencing and assembly Release 2.</title>
        <authorList>
            <person name="Gouzy J."/>
            <person name="Langlade N."/>
            <person name="Munos S."/>
        </authorList>
    </citation>
    <scope>NUCLEOTIDE SEQUENCE</scope>
    <source>
        <tissue evidence="4">Leaves</tissue>
    </source>
</reference>
<dbReference type="Pfam" id="PF00561">
    <property type="entry name" value="Abhydrolase_1"/>
    <property type="match status" value="1"/>
</dbReference>
<dbReference type="SUPFAM" id="SSF53474">
    <property type="entry name" value="alpha/beta-Hydrolases"/>
    <property type="match status" value="1"/>
</dbReference>
<dbReference type="Proteomes" id="UP000215914">
    <property type="component" value="Chromosome 4"/>
</dbReference>
<dbReference type="InterPro" id="IPR029058">
    <property type="entry name" value="AB_hydrolase_fold"/>
</dbReference>
<dbReference type="Gene3D" id="3.40.50.1820">
    <property type="entry name" value="alpha/beta hydrolase"/>
    <property type="match status" value="1"/>
</dbReference>
<dbReference type="PANTHER" id="PTHR43329">
    <property type="entry name" value="EPOXIDE HYDROLASE"/>
    <property type="match status" value="1"/>
</dbReference>
<evidence type="ECO:0000256" key="2">
    <source>
        <dbReference type="ARBA" id="ARBA00038334"/>
    </source>
</evidence>
<protein>
    <submittedName>
        <fullName evidence="5">Putative epoxide hydrolase</fullName>
    </submittedName>
    <submittedName>
        <fullName evidence="4">Soluble epoxide hydrolase</fullName>
        <ecNumber evidence="4">3.3.2.10</ecNumber>
    </submittedName>
</protein>
<sequence>MHIKHIHQLTTHTHTIAMDQITHRFVQVNGLKLHVAEIGLESSPVVIFLHGFPEIWYTWRHQMIAVAKAGFRAIAPDFRGYGLSESPAEPEKATFADLIKDTASILDSLNISKVFVIGKDFGAIVTYPFALQHPEKVAGIVTIGLPFMPPGAFTTEFVLPEGFYPRRWQEPGRAEADFGRFDVKTVVRNVYILFSQSELQIANENQEIMDLVKPSTPLPSWFSEEDLEAYAALYEKSGFRTALQVPYRTMDMVGSEVQNPKVEVPTTMIMGEADYVLKIPGMGEYIRSGEVKKYVPNQETIYVPHGSHFLPEQFPEKVNELVLDFLNRHKHLVAV</sequence>
<dbReference type="Gramene" id="mRNA:HanXRQr2_Chr11g0498711">
    <property type="protein sequence ID" value="mRNA:HanXRQr2_Chr11g0498711"/>
    <property type="gene ID" value="HanXRQr2_Chr11g0498711"/>
</dbReference>
<dbReference type="InParanoid" id="A0A251UWG7"/>
<reference evidence="4 6" key="1">
    <citation type="journal article" date="2017" name="Nature">
        <title>The sunflower genome provides insights into oil metabolism, flowering and Asterid evolution.</title>
        <authorList>
            <person name="Badouin H."/>
            <person name="Gouzy J."/>
            <person name="Grassa C.J."/>
            <person name="Murat F."/>
            <person name="Staton S.E."/>
            <person name="Cottret L."/>
            <person name="Lelandais-Briere C."/>
            <person name="Owens G.L."/>
            <person name="Carrere S."/>
            <person name="Mayjonade B."/>
            <person name="Legrand L."/>
            <person name="Gill N."/>
            <person name="Kane N.C."/>
            <person name="Bowers J.E."/>
            <person name="Hubner S."/>
            <person name="Bellec A."/>
            <person name="Berard A."/>
            <person name="Berges H."/>
            <person name="Blanchet N."/>
            <person name="Boniface M.C."/>
            <person name="Brunel D."/>
            <person name="Catrice O."/>
            <person name="Chaidir N."/>
            <person name="Claudel C."/>
            <person name="Donnadieu C."/>
            <person name="Faraut T."/>
            <person name="Fievet G."/>
            <person name="Helmstetter N."/>
            <person name="King M."/>
            <person name="Knapp S.J."/>
            <person name="Lai Z."/>
            <person name="Le Paslier M.C."/>
            <person name="Lippi Y."/>
            <person name="Lorenzon L."/>
            <person name="Mandel J.R."/>
            <person name="Marage G."/>
            <person name="Marchand G."/>
            <person name="Marquand E."/>
            <person name="Bret-Mestries E."/>
            <person name="Morien E."/>
            <person name="Nambeesan S."/>
            <person name="Nguyen T."/>
            <person name="Pegot-Espagnet P."/>
            <person name="Pouilly N."/>
            <person name="Raftis F."/>
            <person name="Sallet E."/>
            <person name="Schiex T."/>
            <person name="Thomas J."/>
            <person name="Vandecasteele C."/>
            <person name="Vares D."/>
            <person name="Vear F."/>
            <person name="Vautrin S."/>
            <person name="Crespi M."/>
            <person name="Mangin B."/>
            <person name="Burke J.M."/>
            <person name="Salse J."/>
            <person name="Munos S."/>
            <person name="Vincourt P."/>
            <person name="Rieseberg L.H."/>
            <person name="Langlade N.B."/>
        </authorList>
    </citation>
    <scope>NUCLEOTIDE SEQUENCE [LARGE SCALE GENOMIC DNA]</scope>
    <source>
        <strain evidence="6">cv. SF193</strain>
        <tissue evidence="4">Leaves</tissue>
    </source>
</reference>
<evidence type="ECO:0000313" key="5">
    <source>
        <dbReference type="EMBL" id="OTG27186.1"/>
    </source>
</evidence>
<proteinExistence type="inferred from homology"/>
<dbReference type="EC" id="3.3.2.10" evidence="4"/>
<dbReference type="GO" id="GO:0004301">
    <property type="term" value="F:epoxide hydrolase activity"/>
    <property type="evidence" value="ECO:0007669"/>
    <property type="project" value="UniProtKB-EC"/>
</dbReference>
<evidence type="ECO:0000259" key="3">
    <source>
        <dbReference type="Pfam" id="PF00561"/>
    </source>
</evidence>
<keyword evidence="1 5" id="KW-0378">Hydrolase</keyword>
<keyword evidence="6" id="KW-1185">Reference proteome</keyword>
<evidence type="ECO:0000313" key="6">
    <source>
        <dbReference type="Proteomes" id="UP000215914"/>
    </source>
</evidence>
<comment type="similarity">
    <text evidence="2">Belongs to the AB hydrolase superfamily. Epoxide hydrolase family.</text>
</comment>
<feature type="domain" description="AB hydrolase-1" evidence="3">
    <location>
        <begin position="44"/>
        <end position="312"/>
    </location>
</feature>
<dbReference type="EMBL" id="CM007893">
    <property type="protein sequence ID" value="OTG27186.1"/>
    <property type="molecule type" value="Genomic_DNA"/>
</dbReference>
<dbReference type="GO" id="GO:0016787">
    <property type="term" value="F:hydrolase activity"/>
    <property type="evidence" value="ECO:0000318"/>
    <property type="project" value="GO_Central"/>
</dbReference>
<dbReference type="PRINTS" id="PR00412">
    <property type="entry name" value="EPOXHYDRLASE"/>
</dbReference>
<dbReference type="EMBL" id="MNCJ02000326">
    <property type="protein sequence ID" value="KAF5782668.1"/>
    <property type="molecule type" value="Genomic_DNA"/>
</dbReference>
<organism evidence="5 6">
    <name type="scientific">Helianthus annuus</name>
    <name type="common">Common sunflower</name>
    <dbReference type="NCBI Taxonomy" id="4232"/>
    <lineage>
        <taxon>Eukaryota</taxon>
        <taxon>Viridiplantae</taxon>
        <taxon>Streptophyta</taxon>
        <taxon>Embryophyta</taxon>
        <taxon>Tracheophyta</taxon>
        <taxon>Spermatophyta</taxon>
        <taxon>Magnoliopsida</taxon>
        <taxon>eudicotyledons</taxon>
        <taxon>Gunneridae</taxon>
        <taxon>Pentapetalae</taxon>
        <taxon>asterids</taxon>
        <taxon>campanulids</taxon>
        <taxon>Asterales</taxon>
        <taxon>Asteraceae</taxon>
        <taxon>Asteroideae</taxon>
        <taxon>Heliantheae alliance</taxon>
        <taxon>Heliantheae</taxon>
        <taxon>Helianthus</taxon>
    </lineage>
</organism>
<reference evidence="5" key="2">
    <citation type="submission" date="2017-02" db="EMBL/GenBank/DDBJ databases">
        <title>Sunflower complete genome.</title>
        <authorList>
            <person name="Langlade N."/>
            <person name="Munos S."/>
        </authorList>
    </citation>
    <scope>NUCLEOTIDE SEQUENCE [LARGE SCALE GENOMIC DNA]</scope>
    <source>
        <tissue evidence="5">Leaves</tissue>
    </source>
</reference>
<gene>
    <name evidence="5" type="ORF">HannXRQ_Chr04g0097271</name>
    <name evidence="4" type="ORF">HanXRQr2_Chr11g0498711</name>
</gene>
<evidence type="ECO:0000313" key="4">
    <source>
        <dbReference type="EMBL" id="KAF5782668.1"/>
    </source>
</evidence>
<accession>A0A251UWG7</accession>
<dbReference type="PRINTS" id="PR00111">
    <property type="entry name" value="ABHYDROLASE"/>
</dbReference>
<name>A0A251UWG7_HELAN</name>
<dbReference type="InterPro" id="IPR000639">
    <property type="entry name" value="Epox_hydrolase-like"/>
</dbReference>
<dbReference type="OMA" id="MPYRSIH"/>
<dbReference type="InterPro" id="IPR000073">
    <property type="entry name" value="AB_hydrolase_1"/>
</dbReference>
<dbReference type="AlphaFoldDB" id="A0A251UWG7"/>
<evidence type="ECO:0000256" key="1">
    <source>
        <dbReference type="ARBA" id="ARBA00022801"/>
    </source>
</evidence>
<dbReference type="STRING" id="4232.A0A251UWG7"/>